<accession>A0A834LIH9</accession>
<reference evidence="5" key="1">
    <citation type="submission" date="2019-11" db="EMBL/GenBank/DDBJ databases">
        <authorList>
            <person name="Liu Y."/>
            <person name="Hou J."/>
            <person name="Li T.-Q."/>
            <person name="Guan C.-H."/>
            <person name="Wu X."/>
            <person name="Wu H.-Z."/>
            <person name="Ling F."/>
            <person name="Zhang R."/>
            <person name="Shi X.-G."/>
            <person name="Ren J.-P."/>
            <person name="Chen E.-F."/>
            <person name="Sun J.-M."/>
        </authorList>
    </citation>
    <scope>NUCLEOTIDE SEQUENCE</scope>
    <source>
        <strain evidence="5">Adult_tree_wgs_1</strain>
        <tissue evidence="5">Leaves</tissue>
    </source>
</reference>
<dbReference type="GO" id="GO:0003676">
    <property type="term" value="F:nucleic acid binding"/>
    <property type="evidence" value="ECO:0007669"/>
    <property type="project" value="InterPro"/>
</dbReference>
<comment type="caution">
    <text evidence="5">The sequence shown here is derived from an EMBL/GenBank/DDBJ whole genome shotgun (WGS) entry which is preliminary data.</text>
</comment>
<dbReference type="Pfam" id="PF14392">
    <property type="entry name" value="zf-CCHC_4"/>
    <property type="match status" value="1"/>
</dbReference>
<dbReference type="InterPro" id="IPR036691">
    <property type="entry name" value="Endo/exonu/phosph_ase_sf"/>
</dbReference>
<proteinExistence type="predicted"/>
<feature type="compositionally biased region" description="Polar residues" evidence="2">
    <location>
        <begin position="418"/>
        <end position="436"/>
    </location>
</feature>
<feature type="compositionally biased region" description="Basic and acidic residues" evidence="2">
    <location>
        <begin position="285"/>
        <end position="299"/>
    </location>
</feature>
<dbReference type="InterPro" id="IPR000477">
    <property type="entry name" value="RT_dom"/>
</dbReference>
<dbReference type="InterPro" id="IPR025836">
    <property type="entry name" value="Zn_knuckle_CX2CX4HX4C"/>
</dbReference>
<evidence type="ECO:0000313" key="6">
    <source>
        <dbReference type="Proteomes" id="UP000626092"/>
    </source>
</evidence>
<dbReference type="CDD" id="cd01650">
    <property type="entry name" value="RT_nLTR_like"/>
    <property type="match status" value="1"/>
</dbReference>
<evidence type="ECO:0000313" key="5">
    <source>
        <dbReference type="EMBL" id="KAF7135399.1"/>
    </source>
</evidence>
<dbReference type="GO" id="GO:0008270">
    <property type="term" value="F:zinc ion binding"/>
    <property type="evidence" value="ECO:0007669"/>
    <property type="project" value="UniProtKB-KW"/>
</dbReference>
<dbReference type="PANTHER" id="PTHR46890">
    <property type="entry name" value="NON-LTR RETROLELEMENT REVERSE TRANSCRIPTASE-LIKE PROTEIN-RELATED"/>
    <property type="match status" value="1"/>
</dbReference>
<dbReference type="PROSITE" id="PS50878">
    <property type="entry name" value="RT_POL"/>
    <property type="match status" value="1"/>
</dbReference>
<evidence type="ECO:0000256" key="1">
    <source>
        <dbReference type="PROSITE-ProRule" id="PRU00047"/>
    </source>
</evidence>
<dbReference type="Proteomes" id="UP000626092">
    <property type="component" value="Unassembled WGS sequence"/>
</dbReference>
<keyword evidence="1" id="KW-0862">Zinc</keyword>
<feature type="domain" description="Reverse transcriptase" evidence="4">
    <location>
        <begin position="912"/>
        <end position="1143"/>
    </location>
</feature>
<organism evidence="5 6">
    <name type="scientific">Rhododendron simsii</name>
    <name type="common">Sims's rhododendron</name>
    <dbReference type="NCBI Taxonomy" id="118357"/>
    <lineage>
        <taxon>Eukaryota</taxon>
        <taxon>Viridiplantae</taxon>
        <taxon>Streptophyta</taxon>
        <taxon>Embryophyta</taxon>
        <taxon>Tracheophyta</taxon>
        <taxon>Spermatophyta</taxon>
        <taxon>Magnoliopsida</taxon>
        <taxon>eudicotyledons</taxon>
        <taxon>Gunneridae</taxon>
        <taxon>Pentapetalae</taxon>
        <taxon>asterids</taxon>
        <taxon>Ericales</taxon>
        <taxon>Ericaceae</taxon>
        <taxon>Ericoideae</taxon>
        <taxon>Rhodoreae</taxon>
        <taxon>Rhododendron</taxon>
    </lineage>
</organism>
<dbReference type="InterPro" id="IPR005135">
    <property type="entry name" value="Endo/exonuclease/phosphatase"/>
</dbReference>
<evidence type="ECO:0008006" key="7">
    <source>
        <dbReference type="Google" id="ProtNLM"/>
    </source>
</evidence>
<feature type="region of interest" description="Disordered" evidence="2">
    <location>
        <begin position="285"/>
        <end position="313"/>
    </location>
</feature>
<evidence type="ECO:0000256" key="2">
    <source>
        <dbReference type="SAM" id="MobiDB-lite"/>
    </source>
</evidence>
<dbReference type="GO" id="GO:0003824">
    <property type="term" value="F:catalytic activity"/>
    <property type="evidence" value="ECO:0007669"/>
    <property type="project" value="InterPro"/>
</dbReference>
<feature type="domain" description="CCHC-type" evidence="3">
    <location>
        <begin position="167"/>
        <end position="180"/>
    </location>
</feature>
<dbReference type="EMBL" id="WJXA01000008">
    <property type="protein sequence ID" value="KAF7135399.1"/>
    <property type="molecule type" value="Genomic_DNA"/>
</dbReference>
<gene>
    <name evidence="5" type="ORF">RHSIM_Rhsim08G0131400</name>
</gene>
<keyword evidence="6" id="KW-1185">Reference proteome</keyword>
<dbReference type="SUPFAM" id="SSF56219">
    <property type="entry name" value="DNase I-like"/>
    <property type="match status" value="1"/>
</dbReference>
<keyword evidence="1" id="KW-0479">Metal-binding</keyword>
<dbReference type="InterPro" id="IPR052343">
    <property type="entry name" value="Retrotransposon-Effector_Assoc"/>
</dbReference>
<dbReference type="InterPro" id="IPR001878">
    <property type="entry name" value="Znf_CCHC"/>
</dbReference>
<dbReference type="Pfam" id="PF00078">
    <property type="entry name" value="RVT_1"/>
    <property type="match status" value="1"/>
</dbReference>
<evidence type="ECO:0000259" key="4">
    <source>
        <dbReference type="PROSITE" id="PS50878"/>
    </source>
</evidence>
<dbReference type="PANTHER" id="PTHR46890:SF48">
    <property type="entry name" value="RNA-DIRECTED DNA POLYMERASE"/>
    <property type="match status" value="1"/>
</dbReference>
<name>A0A834LIH9_RHOSS</name>
<dbReference type="SUPFAM" id="SSF56672">
    <property type="entry name" value="DNA/RNA polymerases"/>
    <property type="match status" value="1"/>
</dbReference>
<dbReference type="InterPro" id="IPR043502">
    <property type="entry name" value="DNA/RNA_pol_sf"/>
</dbReference>
<dbReference type="AlphaFoldDB" id="A0A834LIH9"/>
<sequence>MDEPDTITLDPSYDDSSLQTKFILVGKILSTKSLNKKGVSNVIAKAWRTSEEVSLAPWGDNLYAFGFKSEDDKTLEQLDFNCSPFWVQIQGLPLGFLNVRSEMKIAESLGDVIAVEDPDGKGKPMKFIRVRVWIDISKPLKKGFFLKRAQNEDVWVNFKYERLSDYCYSCGRIGHTVNECGDTGGVRDKKWAFNDLRAGVSWLDTIQFGDSKPAKLFYPANTGKDDRNIEAHGGACSSQSGGRVENDQNQLVCTEGSGDRVMNEIIADSGAEQVSLLGTSTRQERLKHSAIVSEKDRQDIPGSRDSTEDLGLSLGPMINSRSSSLKPKDCGPQYFVEEPDSPKRLGSSNDGFNCKIEVFLKDRSASPNHRDVGLSTVFDRLLNLKRKPDEEPELTVHSKRQNLLIERGESRSSKKGHVSQQFQSLGQDSSSSTVGVTRSERGRKAGNGSRGRGRKKRGSPLRTNNRGLVEVSVSQSFNYSSALGTSDIAGNEFPFDGDLDVSGDGSTPDIPDLTRALYNPSTPCGLSGGLALWWKDSVDIDVRLSTKNVIRCIISWPSITSTWLCSFVYAPPNWQQRAEFWVFFKEVHKDNSYPWLCFGDFNELMDLEFKGPAYTWTNNQGGECNIRERLDRALANVDWRNIYPFAQVFHDLLVGSDHCPLILNCCVPLKKVPYSFKFESMWCTSDECNEVIANSWNSNHRGSALSILTHKLKHCRDALKPWSKRTFGNNLDRIKALKAQLAVIQQEPFSEGNFQQEKQIIKELELTLLREEMYQHQRSRLNWIMYGDKNTAFFHATVTQRRQRNQLSKLKNTEGIWLSNEHDINEHLFDYFSNLFQTLGSRDLDGVLKHVEKCVTDDMNASLISTVTDEEIKEATFQLGALKTPGPDGFPGLFFQKFWDIVGLDVCSAVKSFFREGYLMKEVNMTNLVLIPKVFSLECLSHLRPISLCNFCLKIITKVLANRLKGILKHLISSNQSAFVPGRLIQDNIFIAHEAFHFLQQKKKGNEGFMAIKLDFNKAYDRVEWDFLRALMEKMGFAAKWIQWALECISTVDFVVQANGEARANVSPQRGLRQGDPLSPYLFLLVKDVLSRLIQKEIDNHQLADVIDMETGTWDSQKLAKEVTPEVVDAILKISLPLVDGKD</sequence>
<dbReference type="Pfam" id="PF03372">
    <property type="entry name" value="Exo_endo_phos"/>
    <property type="match status" value="1"/>
</dbReference>
<dbReference type="OrthoDB" id="164727at2759"/>
<protein>
    <recommendedName>
        <fullName evidence="7">Reverse transcriptase</fullName>
    </recommendedName>
</protein>
<evidence type="ECO:0000259" key="3">
    <source>
        <dbReference type="PROSITE" id="PS50158"/>
    </source>
</evidence>
<dbReference type="Gene3D" id="3.60.10.10">
    <property type="entry name" value="Endonuclease/exonuclease/phosphatase"/>
    <property type="match status" value="1"/>
</dbReference>
<keyword evidence="1" id="KW-0863">Zinc-finger</keyword>
<feature type="region of interest" description="Disordered" evidence="2">
    <location>
        <begin position="390"/>
        <end position="465"/>
    </location>
</feature>
<dbReference type="PROSITE" id="PS50158">
    <property type="entry name" value="ZF_CCHC"/>
    <property type="match status" value="1"/>
</dbReference>